<gene>
    <name evidence="9" type="ORF">P4T90_00735</name>
</gene>
<evidence type="ECO:0000256" key="6">
    <source>
        <dbReference type="ARBA" id="ARBA00023136"/>
    </source>
</evidence>
<evidence type="ECO:0000259" key="8">
    <source>
        <dbReference type="Pfam" id="PF04239"/>
    </source>
</evidence>
<keyword evidence="5 7" id="KW-1133">Transmembrane helix</keyword>
<keyword evidence="4 7" id="KW-0812">Transmembrane</keyword>
<evidence type="ECO:0000313" key="10">
    <source>
        <dbReference type="Proteomes" id="UP001341444"/>
    </source>
</evidence>
<dbReference type="PANTHER" id="PTHR34582">
    <property type="entry name" value="UPF0702 TRANSMEMBRANE PROTEIN YCAP"/>
    <property type="match status" value="1"/>
</dbReference>
<name>A0ABU6MAD9_9BACI</name>
<dbReference type="PANTHER" id="PTHR34582:SF7">
    <property type="entry name" value="UPF0702 TRANSMEMBRANE PROTEIN YDFS"/>
    <property type="match status" value="1"/>
</dbReference>
<organism evidence="9 10">
    <name type="scientific">Heyndrickxia acidicola</name>
    <dbReference type="NCBI Taxonomy" id="209389"/>
    <lineage>
        <taxon>Bacteria</taxon>
        <taxon>Bacillati</taxon>
        <taxon>Bacillota</taxon>
        <taxon>Bacilli</taxon>
        <taxon>Bacillales</taxon>
        <taxon>Bacillaceae</taxon>
        <taxon>Heyndrickxia</taxon>
    </lineage>
</organism>
<dbReference type="EMBL" id="JARMAB010000002">
    <property type="protein sequence ID" value="MED1201612.1"/>
    <property type="molecule type" value="Genomic_DNA"/>
</dbReference>
<comment type="subcellular location">
    <subcellularLocation>
        <location evidence="1">Cell membrane</location>
        <topology evidence="1">Multi-pass membrane protein</topology>
    </subcellularLocation>
</comment>
<dbReference type="Proteomes" id="UP001341444">
    <property type="component" value="Unassembled WGS sequence"/>
</dbReference>
<feature type="transmembrane region" description="Helical" evidence="7">
    <location>
        <begin position="71"/>
        <end position="93"/>
    </location>
</feature>
<reference evidence="9 10" key="1">
    <citation type="submission" date="2023-03" db="EMBL/GenBank/DDBJ databases">
        <title>Bacillus Genome Sequencing.</title>
        <authorList>
            <person name="Dunlap C."/>
        </authorList>
    </citation>
    <scope>NUCLEOTIDE SEQUENCE [LARGE SCALE GENOMIC DNA]</scope>
    <source>
        <strain evidence="9 10">B-23453</strain>
    </source>
</reference>
<evidence type="ECO:0000256" key="2">
    <source>
        <dbReference type="ARBA" id="ARBA00006448"/>
    </source>
</evidence>
<evidence type="ECO:0000313" key="9">
    <source>
        <dbReference type="EMBL" id="MED1201612.1"/>
    </source>
</evidence>
<keyword evidence="6 7" id="KW-0472">Membrane</keyword>
<keyword evidence="10" id="KW-1185">Reference proteome</keyword>
<evidence type="ECO:0000256" key="5">
    <source>
        <dbReference type="ARBA" id="ARBA00022989"/>
    </source>
</evidence>
<feature type="domain" description="YetF C-terminal" evidence="8">
    <location>
        <begin position="94"/>
        <end position="224"/>
    </location>
</feature>
<protein>
    <submittedName>
        <fullName evidence="9">DUF421 domain-containing protein</fullName>
    </submittedName>
</protein>
<dbReference type="InterPro" id="IPR007353">
    <property type="entry name" value="DUF421"/>
</dbReference>
<dbReference type="Gene3D" id="3.30.240.20">
    <property type="entry name" value="bsu07140 like domains"/>
    <property type="match status" value="2"/>
</dbReference>
<evidence type="ECO:0000256" key="4">
    <source>
        <dbReference type="ARBA" id="ARBA00022692"/>
    </source>
</evidence>
<dbReference type="RefSeq" id="WP_066263351.1">
    <property type="nucleotide sequence ID" value="NZ_JARMAB010000002.1"/>
</dbReference>
<comment type="caution">
    <text evidence="9">The sequence shown here is derived from an EMBL/GenBank/DDBJ whole genome shotgun (WGS) entry which is preliminary data.</text>
</comment>
<evidence type="ECO:0000256" key="3">
    <source>
        <dbReference type="ARBA" id="ARBA00022475"/>
    </source>
</evidence>
<dbReference type="InterPro" id="IPR023090">
    <property type="entry name" value="UPF0702_alpha/beta_dom_sf"/>
</dbReference>
<feature type="transmembrane region" description="Helical" evidence="7">
    <location>
        <begin position="20"/>
        <end position="37"/>
    </location>
</feature>
<accession>A0ABU6MAD9</accession>
<dbReference type="Pfam" id="PF04239">
    <property type="entry name" value="DUF421"/>
    <property type="match status" value="1"/>
</dbReference>
<keyword evidence="3" id="KW-1003">Cell membrane</keyword>
<comment type="similarity">
    <text evidence="2">Belongs to the UPF0702 family.</text>
</comment>
<evidence type="ECO:0000256" key="7">
    <source>
        <dbReference type="SAM" id="Phobius"/>
    </source>
</evidence>
<sequence length="240" mass="26940">MSGLGDDGLYIHLGGIMETVFRTALSFSLLMVITYTLGKLINSKMTHSHFAVAITLGSVIANMSFDLNINFFSMLSSLITLVAIALVTSYVSLKNRRIRKWVAGKPVKLVEKGKILEGNLAKAFLTTEMLNQFLRENGIFDIEEVEYAFLENDGKLSALKKFPYRIPVNHQFGYISPESFQMPIEIIVDGEILLSNLGRINNGEEWITGQLKDRGLKVKDVNYAVLNSKGKLFIDTYKDF</sequence>
<evidence type="ECO:0000256" key="1">
    <source>
        <dbReference type="ARBA" id="ARBA00004651"/>
    </source>
</evidence>
<proteinExistence type="inferred from homology"/>
<feature type="transmembrane region" description="Helical" evidence="7">
    <location>
        <begin position="49"/>
        <end position="65"/>
    </location>
</feature>